<dbReference type="STRING" id="200904.GCA_900168775_02081"/>
<evidence type="ECO:0000259" key="2">
    <source>
        <dbReference type="Pfam" id="PF14478"/>
    </source>
</evidence>
<dbReference type="InterPro" id="IPR027954">
    <property type="entry name" value="Transcobalamin-like_C"/>
</dbReference>
<feature type="chain" id="PRO_5016984014" evidence="1">
    <location>
        <begin position="23"/>
        <end position="125"/>
    </location>
</feature>
<dbReference type="Gene3D" id="2.170.130.30">
    <property type="match status" value="1"/>
</dbReference>
<keyword evidence="4" id="KW-1185">Reference proteome</keyword>
<protein>
    <submittedName>
        <fullName evidence="3">Uncharacterized protein DUF4430</fullName>
    </submittedName>
</protein>
<evidence type="ECO:0000313" key="4">
    <source>
        <dbReference type="Proteomes" id="UP000252254"/>
    </source>
</evidence>
<keyword evidence="1" id="KW-0732">Signal</keyword>
<dbReference type="EMBL" id="QNRI01000001">
    <property type="protein sequence ID" value="RBP01499.1"/>
    <property type="molecule type" value="Genomic_DNA"/>
</dbReference>
<evidence type="ECO:0000313" key="3">
    <source>
        <dbReference type="EMBL" id="RBP01499.1"/>
    </source>
</evidence>
<proteinExistence type="predicted"/>
<sequence>MRTTIQIIVLALTILFVGGCQASTLTEEASNPVTITISENNQEEIIDEVSIELQDEKNLLAILKKNFDIEESGGLITSIEGEQQDPKKNVYWMYEVNGEPANVGAGDYTLKSGDKINFDLHEVSY</sequence>
<name>A0A366EJ41_9BACI</name>
<dbReference type="PROSITE" id="PS51257">
    <property type="entry name" value="PROKAR_LIPOPROTEIN"/>
    <property type="match status" value="1"/>
</dbReference>
<dbReference type="OrthoDB" id="2870483at2"/>
<reference evidence="3 4" key="1">
    <citation type="submission" date="2018-06" db="EMBL/GenBank/DDBJ databases">
        <title>Genomic Encyclopedia of Type Strains, Phase IV (KMG-IV): sequencing the most valuable type-strain genomes for metagenomic binning, comparative biology and taxonomic classification.</title>
        <authorList>
            <person name="Goeker M."/>
        </authorList>
    </citation>
    <scope>NUCLEOTIDE SEQUENCE [LARGE SCALE GENOMIC DNA]</scope>
    <source>
        <strain evidence="3 4">DSM 15140</strain>
    </source>
</reference>
<feature type="signal peptide" evidence="1">
    <location>
        <begin position="1"/>
        <end position="22"/>
    </location>
</feature>
<feature type="domain" description="Transcobalamin-like C-terminal" evidence="2">
    <location>
        <begin position="58"/>
        <end position="121"/>
    </location>
</feature>
<comment type="caution">
    <text evidence="3">The sequence shown here is derived from an EMBL/GenBank/DDBJ whole genome shotgun (WGS) entry which is preliminary data.</text>
</comment>
<dbReference type="RefSeq" id="WP_113866164.1">
    <property type="nucleotide sequence ID" value="NZ_BAABQN010000001.1"/>
</dbReference>
<dbReference type="Pfam" id="PF14478">
    <property type="entry name" value="DUF4430"/>
    <property type="match status" value="1"/>
</dbReference>
<organism evidence="3 4">
    <name type="scientific">Paraliobacillus ryukyuensis</name>
    <dbReference type="NCBI Taxonomy" id="200904"/>
    <lineage>
        <taxon>Bacteria</taxon>
        <taxon>Bacillati</taxon>
        <taxon>Bacillota</taxon>
        <taxon>Bacilli</taxon>
        <taxon>Bacillales</taxon>
        <taxon>Bacillaceae</taxon>
        <taxon>Paraliobacillus</taxon>
    </lineage>
</organism>
<dbReference type="AlphaFoldDB" id="A0A366EJ41"/>
<gene>
    <name evidence="3" type="ORF">DES48_101236</name>
</gene>
<accession>A0A366EJ41</accession>
<dbReference type="Proteomes" id="UP000252254">
    <property type="component" value="Unassembled WGS sequence"/>
</dbReference>
<evidence type="ECO:0000256" key="1">
    <source>
        <dbReference type="SAM" id="SignalP"/>
    </source>
</evidence>